<evidence type="ECO:0000256" key="1">
    <source>
        <dbReference type="ARBA" id="ARBA00004117"/>
    </source>
</evidence>
<evidence type="ECO:0000256" key="6">
    <source>
        <dbReference type="ARBA" id="ARBA00022500"/>
    </source>
</evidence>
<dbReference type="GO" id="GO:0005886">
    <property type="term" value="C:plasma membrane"/>
    <property type="evidence" value="ECO:0007669"/>
    <property type="project" value="UniProtKB-SubCell"/>
</dbReference>
<dbReference type="InterPro" id="IPR036429">
    <property type="entry name" value="SpoA-like_sf"/>
</dbReference>
<dbReference type="RefSeq" id="WP_078696196.1">
    <property type="nucleotide sequence ID" value="NZ_FUYH01000007.1"/>
</dbReference>
<dbReference type="Gene3D" id="2.30.330.10">
    <property type="entry name" value="SpoA-like"/>
    <property type="match status" value="1"/>
</dbReference>
<dbReference type="InterPro" id="IPR028976">
    <property type="entry name" value="CheC-like_sf"/>
</dbReference>
<keyword evidence="13" id="KW-1185">Reference proteome</keyword>
<gene>
    <name evidence="12" type="ORF">SAMN05443428_10745</name>
</gene>
<dbReference type="STRING" id="1147123.SAMN05443428_10745"/>
<dbReference type="GO" id="GO:0003774">
    <property type="term" value="F:cytoskeletal motor activity"/>
    <property type="evidence" value="ECO:0007669"/>
    <property type="project" value="InterPro"/>
</dbReference>
<dbReference type="EMBL" id="FUYH01000007">
    <property type="protein sequence ID" value="SKA86137.1"/>
    <property type="molecule type" value="Genomic_DNA"/>
</dbReference>
<evidence type="ECO:0000256" key="5">
    <source>
        <dbReference type="ARBA" id="ARBA00022475"/>
    </source>
</evidence>
<evidence type="ECO:0000313" key="12">
    <source>
        <dbReference type="EMBL" id="SKA86137.1"/>
    </source>
</evidence>
<accession>A0A1T4X9K9</accession>
<keyword evidence="9" id="KW-0975">Bacterial flagellum</keyword>
<keyword evidence="6" id="KW-0145">Chemotaxis</keyword>
<dbReference type="PANTHER" id="PTHR30034">
    <property type="entry name" value="FLAGELLAR MOTOR SWITCH PROTEIN FLIM"/>
    <property type="match status" value="1"/>
</dbReference>
<comment type="subcellular location">
    <subcellularLocation>
        <location evidence="1">Bacterial flagellum basal body</location>
    </subcellularLocation>
    <subcellularLocation>
        <location evidence="2">Cell membrane</location>
        <topology evidence="2">Peripheral membrane protein</topology>
    </subcellularLocation>
</comment>
<evidence type="ECO:0000313" key="13">
    <source>
        <dbReference type="Proteomes" id="UP000190105"/>
    </source>
</evidence>
<dbReference type="AlphaFoldDB" id="A0A1T4X9K9"/>
<evidence type="ECO:0000256" key="4">
    <source>
        <dbReference type="ARBA" id="ARBA00021898"/>
    </source>
</evidence>
<dbReference type="GO" id="GO:0009425">
    <property type="term" value="C:bacterial-type flagellum basal body"/>
    <property type="evidence" value="ECO:0007669"/>
    <property type="project" value="UniProtKB-SubCell"/>
</dbReference>
<keyword evidence="12" id="KW-0282">Flagellum</keyword>
<keyword evidence="12" id="KW-0969">Cilium</keyword>
<sequence>MGEVLSQNEIDALLSALSSGELNIEEHSQEEKQKIRKYDFKRPNKFSKEHIRTIEMVHDNFARIASNYLTAHLRSSVQIKVISTEQITFEEFIHSIPNPTILISFFLEPFTGLMLFETGPQFVFQVVDILFGGNGKNLIKIREFTDIEKNIMKKIDLKLLENLKMAWEDILDVEVKFENLETNPVLNQVMAPNESVALVTMSVEIGHNQSFLNMCIPYISVEKYIDKLIIQYKTSITEKDDIEIRNKMENNLMGVKVDTFAELGKSIITVEDFLSLNVGDCIPINRKLNESIDYYIEEAPHFKVYPGLIGKKIGVQVSKIIDKDVENNA</sequence>
<dbReference type="Gene3D" id="3.40.1550.10">
    <property type="entry name" value="CheC-like"/>
    <property type="match status" value="1"/>
</dbReference>
<evidence type="ECO:0000256" key="9">
    <source>
        <dbReference type="ARBA" id="ARBA00023143"/>
    </source>
</evidence>
<dbReference type="CDD" id="cd17908">
    <property type="entry name" value="FliM"/>
    <property type="match status" value="1"/>
</dbReference>
<dbReference type="GO" id="GO:0071978">
    <property type="term" value="P:bacterial-type flagellum-dependent swarming motility"/>
    <property type="evidence" value="ECO:0007669"/>
    <property type="project" value="TreeGrafter"/>
</dbReference>
<keyword evidence="5" id="KW-1003">Cell membrane</keyword>
<dbReference type="PRINTS" id="PR00955">
    <property type="entry name" value="FLGMOTORFLIM"/>
</dbReference>
<dbReference type="PIRSF" id="PIRSF002888">
    <property type="entry name" value="FliM"/>
    <property type="match status" value="1"/>
</dbReference>
<keyword evidence="7" id="KW-0283">Flagellar rotation</keyword>
<dbReference type="SUPFAM" id="SSF101801">
    <property type="entry name" value="Surface presentation of antigens (SPOA)"/>
    <property type="match status" value="1"/>
</dbReference>
<evidence type="ECO:0000256" key="8">
    <source>
        <dbReference type="ARBA" id="ARBA00023136"/>
    </source>
</evidence>
<evidence type="ECO:0000256" key="2">
    <source>
        <dbReference type="ARBA" id="ARBA00004202"/>
    </source>
</evidence>
<keyword evidence="12" id="KW-0966">Cell projection</keyword>
<organism evidence="12 13">
    <name type="scientific">Caloramator quimbayensis</name>
    <dbReference type="NCBI Taxonomy" id="1147123"/>
    <lineage>
        <taxon>Bacteria</taxon>
        <taxon>Bacillati</taxon>
        <taxon>Bacillota</taxon>
        <taxon>Clostridia</taxon>
        <taxon>Eubacteriales</taxon>
        <taxon>Clostridiaceae</taxon>
        <taxon>Caloramator</taxon>
    </lineage>
</organism>
<keyword evidence="8" id="KW-0472">Membrane</keyword>
<reference evidence="13" key="1">
    <citation type="submission" date="2017-02" db="EMBL/GenBank/DDBJ databases">
        <authorList>
            <person name="Varghese N."/>
            <person name="Submissions S."/>
        </authorList>
    </citation>
    <scope>NUCLEOTIDE SEQUENCE [LARGE SCALE GENOMIC DNA]</scope>
    <source>
        <strain evidence="13">USBA 833</strain>
    </source>
</reference>
<dbReference type="PANTHER" id="PTHR30034:SF6">
    <property type="entry name" value="YOP PROTEINS TRANSLOCATION PROTEIN Q"/>
    <property type="match status" value="1"/>
</dbReference>
<dbReference type="SUPFAM" id="SSF103039">
    <property type="entry name" value="CheC-like"/>
    <property type="match status" value="1"/>
</dbReference>
<dbReference type="NCBIfam" id="TIGR01397">
    <property type="entry name" value="fliM_switch"/>
    <property type="match status" value="1"/>
</dbReference>
<evidence type="ECO:0000259" key="11">
    <source>
        <dbReference type="Pfam" id="PF01052"/>
    </source>
</evidence>
<proteinExistence type="inferred from homology"/>
<evidence type="ECO:0000256" key="7">
    <source>
        <dbReference type="ARBA" id="ARBA00022779"/>
    </source>
</evidence>
<evidence type="ECO:0000256" key="10">
    <source>
        <dbReference type="NCBIfam" id="TIGR01397"/>
    </source>
</evidence>
<feature type="domain" description="Flagellar motor switch protein FliN-like C-terminal" evidence="11">
    <location>
        <begin position="251"/>
        <end position="321"/>
    </location>
</feature>
<name>A0A1T4X9K9_9CLOT</name>
<dbReference type="Proteomes" id="UP000190105">
    <property type="component" value="Unassembled WGS sequence"/>
</dbReference>
<dbReference type="Pfam" id="PF02154">
    <property type="entry name" value="FliM"/>
    <property type="match status" value="1"/>
</dbReference>
<dbReference type="InterPro" id="IPR001543">
    <property type="entry name" value="FliN-like_C"/>
</dbReference>
<evidence type="ECO:0000256" key="3">
    <source>
        <dbReference type="ARBA" id="ARBA00011049"/>
    </source>
</evidence>
<dbReference type="GO" id="GO:0050918">
    <property type="term" value="P:positive chemotaxis"/>
    <property type="evidence" value="ECO:0007669"/>
    <property type="project" value="TreeGrafter"/>
</dbReference>
<dbReference type="InterPro" id="IPR001689">
    <property type="entry name" value="Flag_FliM"/>
</dbReference>
<protein>
    <recommendedName>
        <fullName evidence="4 10">Flagellar motor switch protein FliM</fullName>
    </recommendedName>
</protein>
<dbReference type="OrthoDB" id="9806941at2"/>
<comment type="similarity">
    <text evidence="3">Belongs to the FliM family.</text>
</comment>
<dbReference type="Pfam" id="PF01052">
    <property type="entry name" value="FliMN_C"/>
    <property type="match status" value="1"/>
</dbReference>